<sequence>MEKDPMEVTEQDWINYFRGAGGPDNGGLAKSDQALRKIRIDTTLSDEGSRISRLRNQIYRILDQHGLQEYVEYADPKRIVKWMVDALEHPVFKRKIVEKREMNIHKAKKKKAVVFCKWCQELLKSYMEWKPDAMKKDAPQRYEFKDVKTSRAKRTNFRERTMNKTEKNMDVVTGIRKSRNSKLQWRGYQWVWQKVLSKEKFLAIKELENPVKIKTVGQTPLWVKRSVLLQCTEFKTSGGPLVWRNLEMLVNEEDESKSLILDKHLMEKMGYSVMAMLEGVGEKSVWGGKEEREQNTPICNSLTFCDNKLFEEEVDIKHDKEEYLHRN</sequence>
<dbReference type="AlphaFoldDB" id="F0WA86"/>
<proteinExistence type="predicted"/>
<name>F0WA86_9STRA</name>
<accession>F0WA86</accession>
<reference evidence="1" key="2">
    <citation type="submission" date="2011-02" db="EMBL/GenBank/DDBJ databases">
        <authorList>
            <person name="MacLean D."/>
        </authorList>
    </citation>
    <scope>NUCLEOTIDE SEQUENCE</scope>
</reference>
<reference evidence="1" key="1">
    <citation type="journal article" date="2011" name="PLoS Biol.">
        <title>Gene gain and loss during evolution of obligate parasitism in the white rust pathogen of Arabidopsis thaliana.</title>
        <authorList>
            <person name="Kemen E."/>
            <person name="Gardiner A."/>
            <person name="Schultz-Larsen T."/>
            <person name="Kemen A.C."/>
            <person name="Balmuth A.L."/>
            <person name="Robert-Seilaniantz A."/>
            <person name="Bailey K."/>
            <person name="Holub E."/>
            <person name="Studholme D.J."/>
            <person name="Maclean D."/>
            <person name="Jones J.D."/>
        </authorList>
    </citation>
    <scope>NUCLEOTIDE SEQUENCE</scope>
</reference>
<protein>
    <submittedName>
        <fullName evidence="1">AlNc14C44G3616 protein</fullName>
    </submittedName>
</protein>
<organism evidence="1">
    <name type="scientific">Albugo laibachii Nc14</name>
    <dbReference type="NCBI Taxonomy" id="890382"/>
    <lineage>
        <taxon>Eukaryota</taxon>
        <taxon>Sar</taxon>
        <taxon>Stramenopiles</taxon>
        <taxon>Oomycota</taxon>
        <taxon>Peronosporomycetes</taxon>
        <taxon>Albuginales</taxon>
        <taxon>Albuginaceae</taxon>
        <taxon>Albugo</taxon>
    </lineage>
</organism>
<dbReference type="EMBL" id="FR824089">
    <property type="protein sequence ID" value="CCA18056.1"/>
    <property type="molecule type" value="Genomic_DNA"/>
</dbReference>
<gene>
    <name evidence="1" type="primary">AlNc14C44G3616</name>
    <name evidence="1" type="ORF">ALNC14_041990</name>
</gene>
<dbReference type="HOGENOM" id="CLU_851035_0_0_1"/>
<evidence type="ECO:0000313" key="1">
    <source>
        <dbReference type="EMBL" id="CCA18056.1"/>
    </source>
</evidence>